<proteinExistence type="predicted"/>
<organism evidence="1 2">
    <name type="scientific">Sulfitobacter undariae</name>
    <dbReference type="NCBI Taxonomy" id="1563671"/>
    <lineage>
        <taxon>Bacteria</taxon>
        <taxon>Pseudomonadati</taxon>
        <taxon>Pseudomonadota</taxon>
        <taxon>Alphaproteobacteria</taxon>
        <taxon>Rhodobacterales</taxon>
        <taxon>Roseobacteraceae</taxon>
        <taxon>Sulfitobacter</taxon>
    </lineage>
</organism>
<name>A0A7W6E2F7_9RHOB</name>
<comment type="caution">
    <text evidence="1">The sequence shown here is derived from an EMBL/GenBank/DDBJ whole genome shotgun (WGS) entry which is preliminary data.</text>
</comment>
<gene>
    <name evidence="1" type="ORF">GGR95_001131</name>
</gene>
<dbReference type="EMBL" id="JACIEI010000002">
    <property type="protein sequence ID" value="MBB3993503.1"/>
    <property type="molecule type" value="Genomic_DNA"/>
</dbReference>
<dbReference type="Pfam" id="PF20107">
    <property type="entry name" value="DUF6497"/>
    <property type="match status" value="1"/>
</dbReference>
<protein>
    <recommendedName>
        <fullName evidence="3">Acetolactate synthase</fullName>
    </recommendedName>
</protein>
<evidence type="ECO:0000313" key="2">
    <source>
        <dbReference type="Proteomes" id="UP000530268"/>
    </source>
</evidence>
<sequence>MMRRPDMKSPAFGGNCHCAGRLGVIAEGMVKLSLTLAALAGPLAAADLPSGQQATLHEVLVDKQDTVTWLRFRFLTPQIAVGAGQITYDSAGADMMQLCQDFALPYMAEYTLAADKIVISFMDRITEFGEPDPDAIQYFEAFRPEGGICIWDEF</sequence>
<evidence type="ECO:0008006" key="3">
    <source>
        <dbReference type="Google" id="ProtNLM"/>
    </source>
</evidence>
<dbReference type="Proteomes" id="UP000530268">
    <property type="component" value="Unassembled WGS sequence"/>
</dbReference>
<keyword evidence="2" id="KW-1185">Reference proteome</keyword>
<dbReference type="AlphaFoldDB" id="A0A7W6E2F7"/>
<accession>A0A7W6E2F7</accession>
<dbReference type="InterPro" id="IPR045467">
    <property type="entry name" value="DUF6497"/>
</dbReference>
<evidence type="ECO:0000313" key="1">
    <source>
        <dbReference type="EMBL" id="MBB3993503.1"/>
    </source>
</evidence>
<reference evidence="1 2" key="1">
    <citation type="submission" date="2020-08" db="EMBL/GenBank/DDBJ databases">
        <title>Genomic Encyclopedia of Type Strains, Phase IV (KMG-IV): sequencing the most valuable type-strain genomes for metagenomic binning, comparative biology and taxonomic classification.</title>
        <authorList>
            <person name="Goeker M."/>
        </authorList>
    </citation>
    <scope>NUCLEOTIDE SEQUENCE [LARGE SCALE GENOMIC DNA]</scope>
    <source>
        <strain evidence="1 2">DSM 102234</strain>
    </source>
</reference>